<evidence type="ECO:0000256" key="1">
    <source>
        <dbReference type="SAM" id="MobiDB-lite"/>
    </source>
</evidence>
<evidence type="ECO:0000313" key="2">
    <source>
        <dbReference type="EMBL" id="GMF32529.1"/>
    </source>
</evidence>
<proteinExistence type="predicted"/>
<keyword evidence="3" id="KW-1185">Reference proteome</keyword>
<comment type="caution">
    <text evidence="2">The sequence shown here is derived from an EMBL/GenBank/DDBJ whole genome shotgun (WGS) entry which is preliminary data.</text>
</comment>
<gene>
    <name evidence="2" type="ORF">Plil01_001390500</name>
</gene>
<organism evidence="2 3">
    <name type="scientific">Phytophthora lilii</name>
    <dbReference type="NCBI Taxonomy" id="2077276"/>
    <lineage>
        <taxon>Eukaryota</taxon>
        <taxon>Sar</taxon>
        <taxon>Stramenopiles</taxon>
        <taxon>Oomycota</taxon>
        <taxon>Peronosporomycetes</taxon>
        <taxon>Peronosporales</taxon>
        <taxon>Peronosporaceae</taxon>
        <taxon>Phytophthora</taxon>
    </lineage>
</organism>
<evidence type="ECO:0000313" key="3">
    <source>
        <dbReference type="Proteomes" id="UP001165083"/>
    </source>
</evidence>
<sequence length="323" mass="35619">MVSAELTRRGVNPSDLGTHLMRKGAATFCASGSTACPSSTAVHLRAGSSLGGVQNTYLRYETAGDIHVRRSVAGLPSSSHPESKLKATGLPPHVSILSQMKELQSRTLSTFKKIEEARHEIVKDIVHELENRAIGASPVTYDGLHDALRNCLAEVGVHELISKHSTSDSQAAQESDTPDEHATLPTFVWDGRFRRVPPDFALPECSVAHLWVLWRCGNAEKQYPPLYLLEGADMPNRNTQKRLSDARYLMKKIEALATAKNLLRRRQTVEEAVQVFTACSSAVEVPPQHRTRPKETQRAAQLDLDRSSAQNRRQETADSLASN</sequence>
<protein>
    <submittedName>
        <fullName evidence="2">Unnamed protein product</fullName>
    </submittedName>
</protein>
<dbReference type="EMBL" id="BSXW01000993">
    <property type="protein sequence ID" value="GMF32529.1"/>
    <property type="molecule type" value="Genomic_DNA"/>
</dbReference>
<reference evidence="2" key="1">
    <citation type="submission" date="2023-04" db="EMBL/GenBank/DDBJ databases">
        <title>Phytophthora lilii NBRC 32176.</title>
        <authorList>
            <person name="Ichikawa N."/>
            <person name="Sato H."/>
            <person name="Tonouchi N."/>
        </authorList>
    </citation>
    <scope>NUCLEOTIDE SEQUENCE</scope>
    <source>
        <strain evidence="2">NBRC 32176</strain>
    </source>
</reference>
<name>A0A9W6X6I2_9STRA</name>
<feature type="region of interest" description="Disordered" evidence="1">
    <location>
        <begin position="284"/>
        <end position="323"/>
    </location>
</feature>
<dbReference type="Proteomes" id="UP001165083">
    <property type="component" value="Unassembled WGS sequence"/>
</dbReference>
<accession>A0A9W6X6I2</accession>
<dbReference type="AlphaFoldDB" id="A0A9W6X6I2"/>
<feature type="compositionally biased region" description="Polar residues" evidence="1">
    <location>
        <begin position="307"/>
        <end position="323"/>
    </location>
</feature>
<dbReference type="OrthoDB" id="128611at2759"/>